<name>A0A8B7T3C3_HIPAR</name>
<accession>A0A8B7T3C3</accession>
<protein>
    <submittedName>
        <fullName evidence="3">Uncharacterized protein LOC109394180</fullName>
    </submittedName>
</protein>
<dbReference type="AlphaFoldDB" id="A0A8B7T3C3"/>
<organism evidence="2 3">
    <name type="scientific">Hipposideros armiger</name>
    <name type="common">Great Himalayan leaf-nosed bat</name>
    <dbReference type="NCBI Taxonomy" id="186990"/>
    <lineage>
        <taxon>Eukaryota</taxon>
        <taxon>Metazoa</taxon>
        <taxon>Chordata</taxon>
        <taxon>Craniata</taxon>
        <taxon>Vertebrata</taxon>
        <taxon>Euteleostomi</taxon>
        <taxon>Mammalia</taxon>
        <taxon>Eutheria</taxon>
        <taxon>Laurasiatheria</taxon>
        <taxon>Chiroptera</taxon>
        <taxon>Yinpterochiroptera</taxon>
        <taxon>Rhinolophoidea</taxon>
        <taxon>Hipposideridae</taxon>
        <taxon>Hipposideros</taxon>
    </lineage>
</organism>
<feature type="region of interest" description="Disordered" evidence="1">
    <location>
        <begin position="1"/>
        <end position="35"/>
    </location>
</feature>
<dbReference type="OrthoDB" id="2157866at2759"/>
<evidence type="ECO:0000256" key="1">
    <source>
        <dbReference type="SAM" id="MobiDB-lite"/>
    </source>
</evidence>
<evidence type="ECO:0000313" key="3">
    <source>
        <dbReference type="RefSeq" id="XP_019519584.1"/>
    </source>
</evidence>
<feature type="region of interest" description="Disordered" evidence="1">
    <location>
        <begin position="200"/>
        <end position="220"/>
    </location>
</feature>
<keyword evidence="2" id="KW-1185">Reference proteome</keyword>
<sequence length="266" mass="29583">MNGKQNSSFLPKDKKKPASNSKISREKENDDPLLSISHQLTKASPVVMFNDCEESSSGKITLQDIPNTLEGFKPAKGKIITELKCGAFNVHVAIKNRFFCKTGMQFPTKKRCPKCRPCYSVRHVQRCYTSRSCSSKYKNVLIEVLNSEVPSTYEGDMARTESPSLKVSIVGKGIQVKCTSKKHNIIFNITYPKRRGKTATYGKVSSNHTTKECSRSSAQSSVRLPEKWQLENTHQSSDCLHVSPPIVLAAQKEDNFDSCGSSVLSP</sequence>
<gene>
    <name evidence="3" type="primary">LOC109394180</name>
</gene>
<evidence type="ECO:0000313" key="2">
    <source>
        <dbReference type="Proteomes" id="UP000694851"/>
    </source>
</evidence>
<proteinExistence type="predicted"/>
<reference evidence="3" key="1">
    <citation type="submission" date="2025-08" db="UniProtKB">
        <authorList>
            <consortium name="RefSeq"/>
        </authorList>
    </citation>
    <scope>IDENTIFICATION</scope>
    <source>
        <tissue evidence="3">Muscle</tissue>
    </source>
</reference>
<dbReference type="KEGG" id="hai:109394180"/>
<dbReference type="GeneID" id="109394180"/>
<dbReference type="Proteomes" id="UP000694851">
    <property type="component" value="Unplaced"/>
</dbReference>
<dbReference type="RefSeq" id="XP_019519584.1">
    <property type="nucleotide sequence ID" value="XM_019664039.1"/>
</dbReference>